<accession>A0A9D5D5N6</accession>
<evidence type="ECO:0000313" key="3">
    <source>
        <dbReference type="EMBL" id="KAJ0984550.1"/>
    </source>
</evidence>
<keyword evidence="2" id="KW-1133">Transmembrane helix</keyword>
<feature type="region of interest" description="Disordered" evidence="1">
    <location>
        <begin position="38"/>
        <end position="61"/>
    </location>
</feature>
<protein>
    <submittedName>
        <fullName evidence="3">Uncharacterized protein</fullName>
    </submittedName>
</protein>
<keyword evidence="4" id="KW-1185">Reference proteome</keyword>
<name>A0A9D5D5N6_9LILI</name>
<keyword evidence="2" id="KW-0472">Membrane</keyword>
<dbReference type="OrthoDB" id="691791at2759"/>
<evidence type="ECO:0000313" key="4">
    <source>
        <dbReference type="Proteomes" id="UP001085076"/>
    </source>
</evidence>
<reference evidence="3" key="1">
    <citation type="submission" date="2021-03" db="EMBL/GenBank/DDBJ databases">
        <authorList>
            <person name="Li Z."/>
            <person name="Yang C."/>
        </authorList>
    </citation>
    <scope>NUCLEOTIDE SEQUENCE</scope>
    <source>
        <strain evidence="3">Dzin_1.0</strain>
        <tissue evidence="3">Leaf</tissue>
    </source>
</reference>
<comment type="caution">
    <text evidence="3">The sequence shown here is derived from an EMBL/GenBank/DDBJ whole genome shotgun (WGS) entry which is preliminary data.</text>
</comment>
<organism evidence="3 4">
    <name type="scientific">Dioscorea zingiberensis</name>
    <dbReference type="NCBI Taxonomy" id="325984"/>
    <lineage>
        <taxon>Eukaryota</taxon>
        <taxon>Viridiplantae</taxon>
        <taxon>Streptophyta</taxon>
        <taxon>Embryophyta</taxon>
        <taxon>Tracheophyta</taxon>
        <taxon>Spermatophyta</taxon>
        <taxon>Magnoliopsida</taxon>
        <taxon>Liliopsida</taxon>
        <taxon>Dioscoreales</taxon>
        <taxon>Dioscoreaceae</taxon>
        <taxon>Dioscorea</taxon>
    </lineage>
</organism>
<gene>
    <name evidence="3" type="ORF">J5N97_002906</name>
</gene>
<dbReference type="AlphaFoldDB" id="A0A9D5D5N6"/>
<reference evidence="3" key="2">
    <citation type="journal article" date="2022" name="Hortic Res">
        <title>The genome of Dioscorea zingiberensis sheds light on the biosynthesis, origin and evolution of the medicinally important diosgenin saponins.</title>
        <authorList>
            <person name="Li Y."/>
            <person name="Tan C."/>
            <person name="Li Z."/>
            <person name="Guo J."/>
            <person name="Li S."/>
            <person name="Chen X."/>
            <person name="Wang C."/>
            <person name="Dai X."/>
            <person name="Yang H."/>
            <person name="Song W."/>
            <person name="Hou L."/>
            <person name="Xu J."/>
            <person name="Tong Z."/>
            <person name="Xu A."/>
            <person name="Yuan X."/>
            <person name="Wang W."/>
            <person name="Yang Q."/>
            <person name="Chen L."/>
            <person name="Sun Z."/>
            <person name="Wang K."/>
            <person name="Pan B."/>
            <person name="Chen J."/>
            <person name="Bao Y."/>
            <person name="Liu F."/>
            <person name="Qi X."/>
            <person name="Gang D.R."/>
            <person name="Wen J."/>
            <person name="Li J."/>
        </authorList>
    </citation>
    <scope>NUCLEOTIDE SEQUENCE</scope>
    <source>
        <strain evidence="3">Dzin_1.0</strain>
    </source>
</reference>
<keyword evidence="2" id="KW-0812">Transmembrane</keyword>
<evidence type="ECO:0000256" key="2">
    <source>
        <dbReference type="SAM" id="Phobius"/>
    </source>
</evidence>
<proteinExistence type="predicted"/>
<feature type="transmembrane region" description="Helical" evidence="2">
    <location>
        <begin position="68"/>
        <end position="89"/>
    </location>
</feature>
<sequence>MEGSSQTHDGLNGNHKESKLELFGFDSLVTILGLKSMTGEQVPTPSSPRDGENISITLGRPKETGPKLGTMMGVFVPCLQNILGIIYYITLLLDLDVFPFLA</sequence>
<evidence type="ECO:0000256" key="1">
    <source>
        <dbReference type="SAM" id="MobiDB-lite"/>
    </source>
</evidence>
<dbReference type="Proteomes" id="UP001085076">
    <property type="component" value="Miscellaneous, Linkage group lg01"/>
</dbReference>
<dbReference type="EMBL" id="JAGGNH010000001">
    <property type="protein sequence ID" value="KAJ0984550.1"/>
    <property type="molecule type" value="Genomic_DNA"/>
</dbReference>